<sequence length="257" mass="26829">MSLDALFGVAGKAAFVTGAAAGLGRAMAEALAENGAMVACFDQDVDGLAETAQRLKQTGAEVLTYPGDVTHRAAVDSAMAGAAKGFGRLDIAVANAGISDPSDALLHETEEDDWQRVVDVNLHDTYNTCRAALRLMLPQGAGKIVTVVSMWGLAGAAGLQPRPAYAASKGAVANLTRELGLEYARHGIQVNALCPGFFRTETRPRDAAQAERFEAYTPMGRIAEADEIKGSLLYLCSPASDFVTGTTLVVDGGILAR</sequence>
<dbReference type="GO" id="GO:0016616">
    <property type="term" value="F:oxidoreductase activity, acting on the CH-OH group of donors, NAD or NADP as acceptor"/>
    <property type="evidence" value="ECO:0007669"/>
    <property type="project" value="TreeGrafter"/>
</dbReference>
<dbReference type="PRINTS" id="PR00081">
    <property type="entry name" value="GDHRDH"/>
</dbReference>
<dbReference type="FunFam" id="3.40.50.720:FF:000084">
    <property type="entry name" value="Short-chain dehydrogenase reductase"/>
    <property type="match status" value="1"/>
</dbReference>
<dbReference type="Gene3D" id="3.40.50.720">
    <property type="entry name" value="NAD(P)-binding Rossmann-like Domain"/>
    <property type="match status" value="1"/>
</dbReference>
<organism evidence="2 3">
    <name type="scientific">Psychromarinibacter sediminicola</name>
    <dbReference type="NCBI Taxonomy" id="3033385"/>
    <lineage>
        <taxon>Bacteria</taxon>
        <taxon>Pseudomonadati</taxon>
        <taxon>Pseudomonadota</taxon>
        <taxon>Alphaproteobacteria</taxon>
        <taxon>Rhodobacterales</taxon>
        <taxon>Paracoccaceae</taxon>
        <taxon>Psychromarinibacter</taxon>
    </lineage>
</organism>
<dbReference type="Proteomes" id="UP001220964">
    <property type="component" value="Unassembled WGS sequence"/>
</dbReference>
<evidence type="ECO:0000313" key="3">
    <source>
        <dbReference type="Proteomes" id="UP001220964"/>
    </source>
</evidence>
<protein>
    <submittedName>
        <fullName evidence="2">SDR family NAD(P)-dependent oxidoreductase</fullName>
    </submittedName>
</protein>
<proteinExistence type="inferred from homology"/>
<dbReference type="RefSeq" id="WP_275568621.1">
    <property type="nucleotide sequence ID" value="NZ_JARGYC010000052.1"/>
</dbReference>
<dbReference type="InterPro" id="IPR036291">
    <property type="entry name" value="NAD(P)-bd_dom_sf"/>
</dbReference>
<evidence type="ECO:0000256" key="1">
    <source>
        <dbReference type="ARBA" id="ARBA00006484"/>
    </source>
</evidence>
<gene>
    <name evidence="2" type="ORF">P1J78_17280</name>
</gene>
<dbReference type="SUPFAM" id="SSF51735">
    <property type="entry name" value="NAD(P)-binding Rossmann-fold domains"/>
    <property type="match status" value="1"/>
</dbReference>
<dbReference type="EMBL" id="JARGYC010000052">
    <property type="protein sequence ID" value="MDF0602493.1"/>
    <property type="molecule type" value="Genomic_DNA"/>
</dbReference>
<keyword evidence="3" id="KW-1185">Reference proteome</keyword>
<comment type="caution">
    <text evidence="2">The sequence shown here is derived from an EMBL/GenBank/DDBJ whole genome shotgun (WGS) entry which is preliminary data.</text>
</comment>
<dbReference type="InterPro" id="IPR002347">
    <property type="entry name" value="SDR_fam"/>
</dbReference>
<reference evidence="2" key="1">
    <citation type="submission" date="2023-03" db="EMBL/GenBank/DDBJ databases">
        <title>Multiphase analysis and comparison of six strains from genera Psychromarinibacter, Lutimaribacter, and Maritimibacter, including a novel species: Psychromarinibacter sediminicola sp. nov.</title>
        <authorList>
            <person name="Wang Y.-H."/>
            <person name="Ye M.-Q."/>
            <person name="Du Z.-J."/>
        </authorList>
    </citation>
    <scope>NUCLEOTIDE SEQUENCE</scope>
    <source>
        <strain evidence="2">C21-152</strain>
    </source>
</reference>
<evidence type="ECO:0000313" key="2">
    <source>
        <dbReference type="EMBL" id="MDF0602493.1"/>
    </source>
</evidence>
<dbReference type="PRINTS" id="PR00080">
    <property type="entry name" value="SDRFAMILY"/>
</dbReference>
<name>A0AAE3NQR1_9RHOB</name>
<comment type="similarity">
    <text evidence="1">Belongs to the short-chain dehydrogenases/reductases (SDR) family.</text>
</comment>
<dbReference type="PANTHER" id="PTHR42760">
    <property type="entry name" value="SHORT-CHAIN DEHYDROGENASES/REDUCTASES FAMILY MEMBER"/>
    <property type="match status" value="1"/>
</dbReference>
<dbReference type="Pfam" id="PF13561">
    <property type="entry name" value="adh_short_C2"/>
    <property type="match status" value="1"/>
</dbReference>
<accession>A0AAE3NQR1</accession>
<dbReference type="PANTHER" id="PTHR42760:SF124">
    <property type="entry name" value="SHORT-CHAIN DEHYDROGENASE_REDUCTASE"/>
    <property type="match status" value="1"/>
</dbReference>
<dbReference type="AlphaFoldDB" id="A0AAE3NQR1"/>